<protein>
    <submittedName>
        <fullName evidence="1">Uncharacterized protein</fullName>
    </submittedName>
</protein>
<dbReference type="AlphaFoldDB" id="A0AAV4GLW2"/>
<reference evidence="1 2" key="1">
    <citation type="journal article" date="2021" name="Elife">
        <title>Chloroplast acquisition without the gene transfer in kleptoplastic sea slugs, Plakobranchus ocellatus.</title>
        <authorList>
            <person name="Maeda T."/>
            <person name="Takahashi S."/>
            <person name="Yoshida T."/>
            <person name="Shimamura S."/>
            <person name="Takaki Y."/>
            <person name="Nagai Y."/>
            <person name="Toyoda A."/>
            <person name="Suzuki Y."/>
            <person name="Arimoto A."/>
            <person name="Ishii H."/>
            <person name="Satoh N."/>
            <person name="Nishiyama T."/>
            <person name="Hasebe M."/>
            <person name="Maruyama T."/>
            <person name="Minagawa J."/>
            <person name="Obokata J."/>
            <person name="Shigenobu S."/>
        </authorList>
    </citation>
    <scope>NUCLEOTIDE SEQUENCE [LARGE SCALE GENOMIC DNA]</scope>
</reference>
<accession>A0AAV4GLW2</accession>
<name>A0AAV4GLW2_9GAST</name>
<evidence type="ECO:0000313" key="2">
    <source>
        <dbReference type="Proteomes" id="UP000762676"/>
    </source>
</evidence>
<dbReference type="EMBL" id="BMAT01008479">
    <property type="protein sequence ID" value="GFR86050.1"/>
    <property type="molecule type" value="Genomic_DNA"/>
</dbReference>
<evidence type="ECO:0000313" key="1">
    <source>
        <dbReference type="EMBL" id="GFR86050.1"/>
    </source>
</evidence>
<organism evidence="1 2">
    <name type="scientific">Elysia marginata</name>
    <dbReference type="NCBI Taxonomy" id="1093978"/>
    <lineage>
        <taxon>Eukaryota</taxon>
        <taxon>Metazoa</taxon>
        <taxon>Spiralia</taxon>
        <taxon>Lophotrochozoa</taxon>
        <taxon>Mollusca</taxon>
        <taxon>Gastropoda</taxon>
        <taxon>Heterobranchia</taxon>
        <taxon>Euthyneura</taxon>
        <taxon>Panpulmonata</taxon>
        <taxon>Sacoglossa</taxon>
        <taxon>Placobranchoidea</taxon>
        <taxon>Plakobranchidae</taxon>
        <taxon>Elysia</taxon>
    </lineage>
</organism>
<comment type="caution">
    <text evidence="1">The sequence shown here is derived from an EMBL/GenBank/DDBJ whole genome shotgun (WGS) entry which is preliminary data.</text>
</comment>
<proteinExistence type="predicted"/>
<keyword evidence="2" id="KW-1185">Reference proteome</keyword>
<sequence>MPDCKTCKAENTSLASGGNRKLGGRTDLIATINSEKHKLTPLTCLQKVQNSKMYMPRAQISGEITQESSRRGTHDGPYACPVAPPSCPQATMVVKGGSLWRLTNINTGNEVLNAGRRNLSEN</sequence>
<dbReference type="Proteomes" id="UP000762676">
    <property type="component" value="Unassembled WGS sequence"/>
</dbReference>
<gene>
    <name evidence="1" type="ORF">ElyMa_004190000</name>
</gene>